<proteinExistence type="predicted"/>
<name>A0ABQ1XA90_9FLAO</name>
<dbReference type="Proteomes" id="UP000658202">
    <property type="component" value="Unassembled WGS sequence"/>
</dbReference>
<evidence type="ECO:0000313" key="1">
    <source>
        <dbReference type="EMBL" id="GGG64257.1"/>
    </source>
</evidence>
<comment type="caution">
    <text evidence="1">The sequence shown here is derived from an EMBL/GenBank/DDBJ whole genome shotgun (WGS) entry which is preliminary data.</text>
</comment>
<evidence type="ECO:0000313" key="2">
    <source>
        <dbReference type="Proteomes" id="UP000658202"/>
    </source>
</evidence>
<keyword evidence="2" id="KW-1185">Reference proteome</keyword>
<dbReference type="EMBL" id="BMCW01000007">
    <property type="protein sequence ID" value="GGG64257.1"/>
    <property type="molecule type" value="Genomic_DNA"/>
</dbReference>
<gene>
    <name evidence="1" type="ORF">GCM10007332_28260</name>
</gene>
<reference evidence="2" key="1">
    <citation type="journal article" date="2019" name="Int. J. Syst. Evol. Microbiol.">
        <title>The Global Catalogue of Microorganisms (GCM) 10K type strain sequencing project: providing services to taxonomists for standard genome sequencing and annotation.</title>
        <authorList>
            <consortium name="The Broad Institute Genomics Platform"/>
            <consortium name="The Broad Institute Genome Sequencing Center for Infectious Disease"/>
            <person name="Wu L."/>
            <person name="Ma J."/>
        </authorList>
    </citation>
    <scope>NUCLEOTIDE SEQUENCE [LARGE SCALE GENOMIC DNA]</scope>
    <source>
        <strain evidence="2">CCM 8490</strain>
    </source>
</reference>
<sequence length="72" mass="8502">MEIKASDIFLILVKFKDNIHYTTFFTAKVSKEIFEKIEFKSLQNVMINLLYQSFVSFFKAYSILKSFVTFAV</sequence>
<accession>A0ABQ1XA90</accession>
<protein>
    <submittedName>
        <fullName evidence="1">Uncharacterized protein</fullName>
    </submittedName>
</protein>
<organism evidence="1 2">
    <name type="scientific">Epilithonimonas arachidiradicis</name>
    <dbReference type="NCBI Taxonomy" id="1617282"/>
    <lineage>
        <taxon>Bacteria</taxon>
        <taxon>Pseudomonadati</taxon>
        <taxon>Bacteroidota</taxon>
        <taxon>Flavobacteriia</taxon>
        <taxon>Flavobacteriales</taxon>
        <taxon>Weeksellaceae</taxon>
        <taxon>Chryseobacterium group</taxon>
        <taxon>Epilithonimonas</taxon>
    </lineage>
</organism>